<keyword evidence="1" id="KW-0472">Membrane</keyword>
<feature type="transmembrane region" description="Helical" evidence="1">
    <location>
        <begin position="209"/>
        <end position="230"/>
    </location>
</feature>
<evidence type="ECO:0000313" key="3">
    <source>
        <dbReference type="Proteomes" id="UP000254869"/>
    </source>
</evidence>
<dbReference type="AlphaFoldDB" id="A0A370HMS5"/>
<name>A0A370HMS5_9NOCA</name>
<dbReference type="Proteomes" id="UP000254869">
    <property type="component" value="Unassembled WGS sequence"/>
</dbReference>
<dbReference type="RefSeq" id="WP_114755941.1">
    <property type="nucleotide sequence ID" value="NZ_QQBC01000017.1"/>
</dbReference>
<sequence>MLPINFAWSSETSALQLDLLAVSLPRSIAAGVIIALVVAVFATTVNHGLAAWGAALCGIAIMCVNHVATSHSGPATSLSTVNFVDAIAAGIMLGALAAAVMHARPQVFGWTLGALTSVAMGVALRVPHGEARRTPAGAPMYSPAGDNPPLWLIVATLIAIALGTVANRNRTGIERRAVELPMAPIVAGALFIGVTLFGTEWLARHADNAAAIGVAVAATIVAGLISAMLLPRRDGTLVLLAIALSAVGSSTIPAQVPAWAALPLIAAIGGGIVLGFRRAAPMAALLVLVLLALFGALTSAAGGSPLRAALFSVVLAVIGGYCFSAAAPRYNPTRVLGMGIVFVPSVVASLRDHSGYSERGTVSIEDGHWYYCPTPTPNTASPYWTALAISIGCVFGLIALRRWRKPVVRRPSDAAAER</sequence>
<feature type="transmembrane region" description="Helical" evidence="1">
    <location>
        <begin position="107"/>
        <end position="128"/>
    </location>
</feature>
<dbReference type="EMBL" id="QQBC01000017">
    <property type="protein sequence ID" value="RDI59727.1"/>
    <property type="molecule type" value="Genomic_DNA"/>
</dbReference>
<organism evidence="2 3">
    <name type="scientific">Nocardia pseudobrasiliensis</name>
    <dbReference type="NCBI Taxonomy" id="45979"/>
    <lineage>
        <taxon>Bacteria</taxon>
        <taxon>Bacillati</taxon>
        <taxon>Actinomycetota</taxon>
        <taxon>Actinomycetes</taxon>
        <taxon>Mycobacteriales</taxon>
        <taxon>Nocardiaceae</taxon>
        <taxon>Nocardia</taxon>
    </lineage>
</organism>
<keyword evidence="1" id="KW-1133">Transmembrane helix</keyword>
<feature type="transmembrane region" description="Helical" evidence="1">
    <location>
        <begin position="178"/>
        <end position="197"/>
    </location>
</feature>
<feature type="transmembrane region" description="Helical" evidence="1">
    <location>
        <begin position="20"/>
        <end position="42"/>
    </location>
</feature>
<evidence type="ECO:0000256" key="1">
    <source>
        <dbReference type="SAM" id="Phobius"/>
    </source>
</evidence>
<feature type="transmembrane region" description="Helical" evidence="1">
    <location>
        <begin position="80"/>
        <end position="100"/>
    </location>
</feature>
<proteinExistence type="predicted"/>
<feature type="transmembrane region" description="Helical" evidence="1">
    <location>
        <begin position="283"/>
        <end position="302"/>
    </location>
</feature>
<evidence type="ECO:0000313" key="2">
    <source>
        <dbReference type="EMBL" id="RDI59727.1"/>
    </source>
</evidence>
<feature type="transmembrane region" description="Helical" evidence="1">
    <location>
        <begin position="49"/>
        <end position="68"/>
    </location>
</feature>
<protein>
    <submittedName>
        <fullName evidence="2">Uncharacterized protein</fullName>
    </submittedName>
</protein>
<comment type="caution">
    <text evidence="2">The sequence shown here is derived from an EMBL/GenBank/DDBJ whole genome shotgun (WGS) entry which is preliminary data.</text>
</comment>
<accession>A0A370HMS5</accession>
<feature type="transmembrane region" description="Helical" evidence="1">
    <location>
        <begin position="237"/>
        <end position="252"/>
    </location>
</feature>
<keyword evidence="3" id="KW-1185">Reference proteome</keyword>
<reference evidence="2 3" key="1">
    <citation type="submission" date="2018-07" db="EMBL/GenBank/DDBJ databases">
        <title>Genomic Encyclopedia of Type Strains, Phase IV (KMG-IV): sequencing the most valuable type-strain genomes for metagenomic binning, comparative biology and taxonomic classification.</title>
        <authorList>
            <person name="Goeker M."/>
        </authorList>
    </citation>
    <scope>NUCLEOTIDE SEQUENCE [LARGE SCALE GENOMIC DNA]</scope>
    <source>
        <strain evidence="2 3">DSM 44290</strain>
    </source>
</reference>
<dbReference type="STRING" id="1210086.GCA_001613105_06687"/>
<feature type="transmembrane region" description="Helical" evidence="1">
    <location>
        <begin position="383"/>
        <end position="400"/>
    </location>
</feature>
<gene>
    <name evidence="2" type="ORF">DFR76_11759</name>
</gene>
<feature type="transmembrane region" description="Helical" evidence="1">
    <location>
        <begin position="148"/>
        <end position="166"/>
    </location>
</feature>
<feature type="transmembrane region" description="Helical" evidence="1">
    <location>
        <begin position="308"/>
        <end position="326"/>
    </location>
</feature>
<keyword evidence="1" id="KW-0812">Transmembrane</keyword>